<reference evidence="4 5" key="1">
    <citation type="submission" date="2019-12" db="EMBL/GenBank/DDBJ databases">
        <authorList>
            <person name="Lee S.D."/>
        </authorList>
    </citation>
    <scope>NUCLEOTIDE SEQUENCE [LARGE SCALE GENOMIC DNA]</scope>
    <source>
        <strain evidence="4 5">GH1-50</strain>
    </source>
</reference>
<dbReference type="PRINTS" id="PR01805">
    <property type="entry name" value="VACJLIPOPROT"/>
</dbReference>
<keyword evidence="4" id="KW-0449">Lipoprotein</keyword>
<dbReference type="GO" id="GO:0016020">
    <property type="term" value="C:membrane"/>
    <property type="evidence" value="ECO:0007669"/>
    <property type="project" value="InterPro"/>
</dbReference>
<protein>
    <submittedName>
        <fullName evidence="4">VacJ family lipoprotein</fullName>
    </submittedName>
</protein>
<comment type="caution">
    <text evidence="4">The sequence shown here is derived from an EMBL/GenBank/DDBJ whole genome shotgun (WGS) entry which is preliminary data.</text>
</comment>
<dbReference type="AlphaFoldDB" id="A0A7C9NGJ2"/>
<dbReference type="EMBL" id="WUPT01000003">
    <property type="protein sequence ID" value="MXQ09499.1"/>
    <property type="molecule type" value="Genomic_DNA"/>
</dbReference>
<dbReference type="RefSeq" id="WP_160765419.1">
    <property type="nucleotide sequence ID" value="NZ_WUPT01000003.1"/>
</dbReference>
<evidence type="ECO:0000313" key="4">
    <source>
        <dbReference type="EMBL" id="MXQ09499.1"/>
    </source>
</evidence>
<feature type="signal peptide" evidence="3">
    <location>
        <begin position="1"/>
        <end position="21"/>
    </location>
</feature>
<keyword evidence="5" id="KW-1185">Reference proteome</keyword>
<dbReference type="InterPro" id="IPR007428">
    <property type="entry name" value="MlaA"/>
</dbReference>
<evidence type="ECO:0000256" key="1">
    <source>
        <dbReference type="ARBA" id="ARBA00010634"/>
    </source>
</evidence>
<name>A0A7C9NGJ2_9RHOB</name>
<accession>A0A7C9NGJ2</accession>
<dbReference type="Proteomes" id="UP000480350">
    <property type="component" value="Unassembled WGS sequence"/>
</dbReference>
<gene>
    <name evidence="4" type="ORF">GQ651_16760</name>
</gene>
<evidence type="ECO:0000256" key="3">
    <source>
        <dbReference type="SAM" id="SignalP"/>
    </source>
</evidence>
<dbReference type="Pfam" id="PF04333">
    <property type="entry name" value="MlaA"/>
    <property type="match status" value="1"/>
</dbReference>
<evidence type="ECO:0000313" key="5">
    <source>
        <dbReference type="Proteomes" id="UP000480350"/>
    </source>
</evidence>
<feature type="chain" id="PRO_5028956001" evidence="3">
    <location>
        <begin position="22"/>
        <end position="252"/>
    </location>
</feature>
<dbReference type="PANTHER" id="PTHR30035:SF3">
    <property type="entry name" value="INTERMEMBRANE PHOSPHOLIPID TRANSPORT SYSTEM LIPOPROTEIN MLAA"/>
    <property type="match status" value="1"/>
</dbReference>
<proteinExistence type="inferred from homology"/>
<comment type="similarity">
    <text evidence="1">Belongs to the MlaA family.</text>
</comment>
<sequence>MTAFFSSLRLPGLAVAGLILAGCSVPDTPTDIHDPYEPVNRLVHGFNKGVDTVAIRPASQVYGHIVPQPVRTGLDNVASNLGMPAAVANKSLQGEPEDAVHNLFRFLVNSTLGVFGIFDAAASFGLEERSADFGQTLGVWGTPEGAYLELPLLGPSTERAAVGQVVDIALNPLSLFSDDVREAEVAGTGTSLLNYRYTFSTTVDGILYESADSYAQLRLFYLDSSRFAEGGETADAIDTELYDDLYGDLYDQ</sequence>
<dbReference type="GO" id="GO:0120010">
    <property type="term" value="P:intermembrane phospholipid transfer"/>
    <property type="evidence" value="ECO:0007669"/>
    <property type="project" value="TreeGrafter"/>
</dbReference>
<dbReference type="PANTHER" id="PTHR30035">
    <property type="entry name" value="LIPOPROTEIN VACJ-RELATED"/>
    <property type="match status" value="1"/>
</dbReference>
<organism evidence="4 5">
    <name type="scientific">Kangsaoukella pontilimi</name>
    <dbReference type="NCBI Taxonomy" id="2691042"/>
    <lineage>
        <taxon>Bacteria</taxon>
        <taxon>Pseudomonadati</taxon>
        <taxon>Pseudomonadota</taxon>
        <taxon>Alphaproteobacteria</taxon>
        <taxon>Rhodobacterales</taxon>
        <taxon>Paracoccaceae</taxon>
        <taxon>Kangsaoukella</taxon>
    </lineage>
</organism>
<evidence type="ECO:0000256" key="2">
    <source>
        <dbReference type="ARBA" id="ARBA00022729"/>
    </source>
</evidence>
<reference evidence="4 5" key="2">
    <citation type="submission" date="2020-03" db="EMBL/GenBank/DDBJ databases">
        <title>Kangsaoukella pontilimi gen. nov., sp. nov., a new member of the family Rhodobacteraceae isolated from a tidal mudflat.</title>
        <authorList>
            <person name="Kim I.S."/>
        </authorList>
    </citation>
    <scope>NUCLEOTIDE SEQUENCE [LARGE SCALE GENOMIC DNA]</scope>
    <source>
        <strain evidence="4 5">GH1-50</strain>
    </source>
</reference>
<keyword evidence="2 3" id="KW-0732">Signal</keyword>